<feature type="chain" id="PRO_5034681822" description="HAT C-terminal dimerisation domain-containing protein" evidence="1">
    <location>
        <begin position="17"/>
        <end position="176"/>
    </location>
</feature>
<dbReference type="PANTHER" id="PTHR45913">
    <property type="entry name" value="EPM2A-INTERACTING PROTEIN 1"/>
    <property type="match status" value="1"/>
</dbReference>
<reference evidence="3" key="1">
    <citation type="submission" date="2025-08" db="UniProtKB">
        <authorList>
            <consortium name="Ensembl"/>
        </authorList>
    </citation>
    <scope>IDENTIFICATION</scope>
</reference>
<dbReference type="GO" id="GO:0046983">
    <property type="term" value="F:protein dimerization activity"/>
    <property type="evidence" value="ECO:0007669"/>
    <property type="project" value="InterPro"/>
</dbReference>
<organism evidence="3 4">
    <name type="scientific">Cyprinus carpio</name>
    <name type="common">Common carp</name>
    <dbReference type="NCBI Taxonomy" id="7962"/>
    <lineage>
        <taxon>Eukaryota</taxon>
        <taxon>Metazoa</taxon>
        <taxon>Chordata</taxon>
        <taxon>Craniata</taxon>
        <taxon>Vertebrata</taxon>
        <taxon>Euteleostomi</taxon>
        <taxon>Actinopterygii</taxon>
        <taxon>Neopterygii</taxon>
        <taxon>Teleostei</taxon>
        <taxon>Ostariophysi</taxon>
        <taxon>Cypriniformes</taxon>
        <taxon>Cyprinidae</taxon>
        <taxon>Cyprininae</taxon>
        <taxon>Cyprinus</taxon>
    </lineage>
</organism>
<name>A0A8C1YYC5_CYPCA</name>
<dbReference type="Ensembl" id="ENSCCRT00015040717.1">
    <property type="protein sequence ID" value="ENSCCRP00015039370.1"/>
    <property type="gene ID" value="ENSCCRG00015016368.1"/>
</dbReference>
<dbReference type="AlphaFoldDB" id="A0A8C1YYC5"/>
<protein>
    <recommendedName>
        <fullName evidence="2">HAT C-terminal dimerisation domain-containing protein</fullName>
    </recommendedName>
</protein>
<evidence type="ECO:0000256" key="1">
    <source>
        <dbReference type="SAM" id="SignalP"/>
    </source>
</evidence>
<feature type="signal peptide" evidence="1">
    <location>
        <begin position="1"/>
        <end position="16"/>
    </location>
</feature>
<dbReference type="PANTHER" id="PTHR45913:SF5">
    <property type="entry name" value="GENERAL TRANSCRIPTION FACTOR II-I REPEAT DOMAIN-CONTAINING PROTEIN 2A-LIKE PROTEIN"/>
    <property type="match status" value="1"/>
</dbReference>
<dbReference type="InterPro" id="IPR008906">
    <property type="entry name" value="HATC_C_dom"/>
</dbReference>
<evidence type="ECO:0000313" key="3">
    <source>
        <dbReference type="Ensembl" id="ENSCCRP00015039370.1"/>
    </source>
</evidence>
<evidence type="ECO:0000313" key="4">
    <source>
        <dbReference type="Proteomes" id="UP000694700"/>
    </source>
</evidence>
<dbReference type="Proteomes" id="UP000694700">
    <property type="component" value="Unplaced"/>
</dbReference>
<sequence length="176" mass="19650">MELLSILLMMLNDVAAFEAKLDLFAQQLQEGNFTHFPVRLSQVTEPASFSPSIYCAYLRAQKDYFSSPFMDIKYLKSVLAFTGNPFACDIQATSVACGNLLCNTYPALIHCAVKILTCFGSTYLCESAFSAMGIIKSKKRSLLTDRHLTDCLRAATSEQQPDLKLLVKRMQTQISH</sequence>
<feature type="domain" description="HAT C-terminal dimerisation" evidence="2">
    <location>
        <begin position="103"/>
        <end position="148"/>
    </location>
</feature>
<evidence type="ECO:0000259" key="2">
    <source>
        <dbReference type="Pfam" id="PF05699"/>
    </source>
</evidence>
<keyword evidence="1" id="KW-0732">Signal</keyword>
<dbReference type="Pfam" id="PF05699">
    <property type="entry name" value="Dimer_Tnp_hAT"/>
    <property type="match status" value="1"/>
</dbReference>
<proteinExistence type="predicted"/>
<accession>A0A8C1YYC5</accession>